<dbReference type="PROSITE" id="PS50994">
    <property type="entry name" value="INTEGRASE"/>
    <property type="match status" value="1"/>
</dbReference>
<dbReference type="InterPro" id="IPR043502">
    <property type="entry name" value="DNA/RNA_pol_sf"/>
</dbReference>
<dbReference type="InterPro" id="IPR036397">
    <property type="entry name" value="RNaseH_sf"/>
</dbReference>
<proteinExistence type="predicted"/>
<dbReference type="Gene3D" id="4.10.60.10">
    <property type="entry name" value="Zinc finger, CCHC-type"/>
    <property type="match status" value="1"/>
</dbReference>
<feature type="domain" description="CCHC-type" evidence="5">
    <location>
        <begin position="332"/>
        <end position="347"/>
    </location>
</feature>
<reference evidence="7 8" key="1">
    <citation type="journal article" date="2021" name="bioRxiv">
        <title>The Gossypium anomalum genome as a resource for cotton improvement and evolutionary analysis of hybrid incompatibility.</title>
        <authorList>
            <person name="Grover C.E."/>
            <person name="Yuan D."/>
            <person name="Arick M.A."/>
            <person name="Miller E.R."/>
            <person name="Hu G."/>
            <person name="Peterson D.G."/>
            <person name="Wendel J.F."/>
            <person name="Udall J.A."/>
        </authorList>
    </citation>
    <scope>NUCLEOTIDE SEQUENCE [LARGE SCALE GENOMIC DNA]</scope>
    <source>
        <strain evidence="7">JFW-Udall</strain>
        <tissue evidence="7">Leaf</tissue>
    </source>
</reference>
<dbReference type="Pfam" id="PF03732">
    <property type="entry name" value="Retrotrans_gag"/>
    <property type="match status" value="1"/>
</dbReference>
<dbReference type="OrthoDB" id="1667550at2759"/>
<dbReference type="Pfam" id="PF08284">
    <property type="entry name" value="RVP_2"/>
    <property type="match status" value="1"/>
</dbReference>
<dbReference type="Gene3D" id="3.10.20.370">
    <property type="match status" value="1"/>
</dbReference>
<dbReference type="SUPFAM" id="SSF56672">
    <property type="entry name" value="DNA/RNA polymerases"/>
    <property type="match status" value="1"/>
</dbReference>
<name>A0A8J5Z1H8_9ROSI</name>
<dbReference type="Gene3D" id="1.10.340.70">
    <property type="match status" value="1"/>
</dbReference>
<keyword evidence="8" id="KW-1185">Reference proteome</keyword>
<dbReference type="Pfam" id="PF00078">
    <property type="entry name" value="RVT_1"/>
    <property type="match status" value="2"/>
</dbReference>
<dbReference type="GO" id="GO:0003824">
    <property type="term" value="F:catalytic activity"/>
    <property type="evidence" value="ECO:0007669"/>
    <property type="project" value="UniProtKB-KW"/>
</dbReference>
<protein>
    <recommendedName>
        <fullName evidence="9">Gag-pol polyprotein</fullName>
    </recommendedName>
</protein>
<dbReference type="FunFam" id="3.30.70.270:FF:000003">
    <property type="entry name" value="Transposon Ty3-G Gag-Pol polyprotein"/>
    <property type="match status" value="1"/>
</dbReference>
<feature type="region of interest" description="Disordered" evidence="4">
    <location>
        <begin position="364"/>
        <end position="389"/>
    </location>
</feature>
<dbReference type="CDD" id="cd09274">
    <property type="entry name" value="RNase_HI_RT_Ty3"/>
    <property type="match status" value="1"/>
</dbReference>
<keyword evidence="3" id="KW-0175">Coiled coil</keyword>
<organism evidence="7 8">
    <name type="scientific">Gossypium anomalum</name>
    <dbReference type="NCBI Taxonomy" id="47600"/>
    <lineage>
        <taxon>Eukaryota</taxon>
        <taxon>Viridiplantae</taxon>
        <taxon>Streptophyta</taxon>
        <taxon>Embryophyta</taxon>
        <taxon>Tracheophyta</taxon>
        <taxon>Spermatophyta</taxon>
        <taxon>Magnoliopsida</taxon>
        <taxon>eudicotyledons</taxon>
        <taxon>Gunneridae</taxon>
        <taxon>Pentapetalae</taxon>
        <taxon>rosids</taxon>
        <taxon>malvids</taxon>
        <taxon>Malvales</taxon>
        <taxon>Malvaceae</taxon>
        <taxon>Malvoideae</taxon>
        <taxon>Gossypium</taxon>
    </lineage>
</organism>
<dbReference type="InterPro" id="IPR043128">
    <property type="entry name" value="Rev_trsase/Diguanyl_cyclase"/>
</dbReference>
<dbReference type="SMART" id="SM00343">
    <property type="entry name" value="ZnF_C2HC"/>
    <property type="match status" value="1"/>
</dbReference>
<dbReference type="InterPro" id="IPR041577">
    <property type="entry name" value="RT_RNaseH_2"/>
</dbReference>
<sequence length="1093" mass="124855">MSTDRAQSEEAGSHAPAPERAQREAEVTSSTRPVSEGQGEEAKRAFFQVMNEWFSQYLRINPVVQQAQAFPPAPPLVPKISQGTAVDDDSEQAEFWLENTTRVLKELFCTPKECLKCAVSLLKDTAYHWWNTKVSVVPKEEITWEFFQTEFKKKYISQRFLDQKRKEFLELKQGNRSVSEYEREFVRLSKYAREWVQSEAEMCKRFEEGLNEDIKLLIGILEIREFATLAERAYKAEELSKEKKQAEREARIFSKRPIGKSQFSASKKLKKYQDRSTSAAGYSGRERGSQHTNPRPSTPSVTSVGSVGTPKPRCQYCNKTHFGECRFKSGACYRCGSFDHFLRDCPERVEKEVEQISKLSNLVSRGRPPRLSGNVSGSRGATKDTAGRPEVRAPARTYAIRAREDTSAPDVITGTFSLLDTDITALIDPGSTHSYICVKLAIVKNLSVEPTEFVVKVSNPLGQSVNGSTEAVPVVCEFSDVFPEELPGLPPEREVEFSIDLIPGTTPISIAPYRMAPTELKELKTQLQELVDRGFIRPSHSPWDAPVLFVKKKDGSLRLCIDYRQLNKVTIKNKYPLPRIDDLFDQLKGATMFSKTDLRSGYYQLRVKESDVPKIAFRTRFVVVFIDDILVYSRDEEEHAEHLRTVLQILREKQLYAKFSKCEFWLREMGFLGHIVSAEGIRIDPSKISAIVNWSPPKNVSEVRSFLGLAGYYRRFVQRFSMIASPITRLLQKDVKFEWTDECQQSFNRLKDLLTKAPVLVQPEPGKEFFIYSDTSLNGLGCVLMQEGKVIAYASRQLKPHERNYPVHDLELAAIVFALKIWRHYLWLELIKDYDLIIDYHPGKANVVADALSQKSLFQICEAQKNDEKLHVKRAQCESGNDSEFQVGSDGCLLFRGRVCVPQNSELIQKIPREAHSGTMSVHPGSNKMYNDLKKMYWWSGMKRDISEFVSGCLICQQVKAEHQVPSGLLQPITIPEWKWERITMDFVSGLPLSPRKKDAIWVNVDRLTKSAHFIPVRIDYSLDKLAELYISGIVRLHRVPVSIISDRDPRFTSRFWDKLQEAVGTQLYFSTAFHPQTDGQSERVIQALEDML</sequence>
<dbReference type="Gene3D" id="3.30.420.10">
    <property type="entry name" value="Ribonuclease H-like superfamily/Ribonuclease H"/>
    <property type="match status" value="1"/>
</dbReference>
<keyword evidence="2" id="KW-0863">Zinc-finger</keyword>
<evidence type="ECO:0000259" key="5">
    <source>
        <dbReference type="PROSITE" id="PS50158"/>
    </source>
</evidence>
<accession>A0A8J5Z1H8</accession>
<dbReference type="InterPro" id="IPR041588">
    <property type="entry name" value="Integrase_H2C2"/>
</dbReference>
<evidence type="ECO:0000313" key="7">
    <source>
        <dbReference type="EMBL" id="KAG8489436.1"/>
    </source>
</evidence>
<dbReference type="CDD" id="cd01647">
    <property type="entry name" value="RT_LTR"/>
    <property type="match status" value="1"/>
</dbReference>
<feature type="region of interest" description="Disordered" evidence="4">
    <location>
        <begin position="1"/>
        <end position="40"/>
    </location>
</feature>
<evidence type="ECO:0000313" key="8">
    <source>
        <dbReference type="Proteomes" id="UP000701853"/>
    </source>
</evidence>
<dbReference type="Pfam" id="PF17921">
    <property type="entry name" value="Integrase_H2C2"/>
    <property type="match status" value="1"/>
</dbReference>
<dbReference type="InterPro" id="IPR001584">
    <property type="entry name" value="Integrase_cat-core"/>
</dbReference>
<dbReference type="InterPro" id="IPR050951">
    <property type="entry name" value="Retrovirus_Pol_polyprotein"/>
</dbReference>
<dbReference type="SUPFAM" id="SSF53098">
    <property type="entry name" value="Ribonuclease H-like"/>
    <property type="match status" value="1"/>
</dbReference>
<keyword evidence="2" id="KW-0862">Zinc</keyword>
<dbReference type="GO" id="GO:0015074">
    <property type="term" value="P:DNA integration"/>
    <property type="evidence" value="ECO:0007669"/>
    <property type="project" value="InterPro"/>
</dbReference>
<feature type="domain" description="Integrase catalytic" evidence="6">
    <location>
        <begin position="972"/>
        <end position="1093"/>
    </location>
</feature>
<dbReference type="Gene3D" id="3.30.70.270">
    <property type="match status" value="3"/>
</dbReference>
<dbReference type="Pfam" id="PF17919">
    <property type="entry name" value="RT_RNaseH_2"/>
    <property type="match status" value="1"/>
</dbReference>
<evidence type="ECO:0000256" key="4">
    <source>
        <dbReference type="SAM" id="MobiDB-lite"/>
    </source>
</evidence>
<dbReference type="PANTHER" id="PTHR37984">
    <property type="entry name" value="PROTEIN CBG26694"/>
    <property type="match status" value="1"/>
</dbReference>
<dbReference type="Pfam" id="PF00098">
    <property type="entry name" value="zf-CCHC"/>
    <property type="match status" value="1"/>
</dbReference>
<dbReference type="InterPro" id="IPR012337">
    <property type="entry name" value="RNaseH-like_sf"/>
</dbReference>
<keyword evidence="1" id="KW-0511">Multifunctional enzyme</keyword>
<evidence type="ECO:0008006" key="9">
    <source>
        <dbReference type="Google" id="ProtNLM"/>
    </source>
</evidence>
<dbReference type="Gene3D" id="3.10.10.10">
    <property type="entry name" value="HIV Type 1 Reverse Transcriptase, subunit A, domain 1"/>
    <property type="match status" value="1"/>
</dbReference>
<dbReference type="GO" id="GO:0003676">
    <property type="term" value="F:nucleic acid binding"/>
    <property type="evidence" value="ECO:0007669"/>
    <property type="project" value="InterPro"/>
</dbReference>
<comment type="caution">
    <text evidence="7">The sequence shown here is derived from an EMBL/GenBank/DDBJ whole genome shotgun (WGS) entry which is preliminary data.</text>
</comment>
<feature type="compositionally biased region" description="Low complexity" evidence="4">
    <location>
        <begin position="298"/>
        <end position="308"/>
    </location>
</feature>
<dbReference type="PROSITE" id="PS50158">
    <property type="entry name" value="ZF_CCHC"/>
    <property type="match status" value="1"/>
</dbReference>
<dbReference type="EMBL" id="JAHUZN010000007">
    <property type="protein sequence ID" value="KAG8489436.1"/>
    <property type="molecule type" value="Genomic_DNA"/>
</dbReference>
<dbReference type="InterPro" id="IPR005162">
    <property type="entry name" value="Retrotrans_gag_dom"/>
</dbReference>
<gene>
    <name evidence="7" type="ORF">CXB51_017430</name>
</gene>
<feature type="coiled-coil region" evidence="3">
    <location>
        <begin position="229"/>
        <end position="256"/>
    </location>
</feature>
<evidence type="ECO:0000256" key="1">
    <source>
        <dbReference type="ARBA" id="ARBA00023268"/>
    </source>
</evidence>
<dbReference type="PANTHER" id="PTHR37984:SF5">
    <property type="entry name" value="PROTEIN NYNRIN-LIKE"/>
    <property type="match status" value="1"/>
</dbReference>
<evidence type="ECO:0000256" key="2">
    <source>
        <dbReference type="PROSITE-ProRule" id="PRU00047"/>
    </source>
</evidence>
<dbReference type="FunFam" id="3.30.70.270:FF:000020">
    <property type="entry name" value="Transposon Tf2-6 polyprotein-like Protein"/>
    <property type="match status" value="1"/>
</dbReference>
<keyword evidence="2" id="KW-0479">Metal-binding</keyword>
<dbReference type="AlphaFoldDB" id="A0A8J5Z1H8"/>
<feature type="region of interest" description="Disordered" evidence="4">
    <location>
        <begin position="264"/>
        <end position="308"/>
    </location>
</feature>
<evidence type="ECO:0000256" key="3">
    <source>
        <dbReference type="SAM" id="Coils"/>
    </source>
</evidence>
<dbReference type="InterPro" id="IPR000477">
    <property type="entry name" value="RT_dom"/>
</dbReference>
<dbReference type="InterPro" id="IPR001878">
    <property type="entry name" value="Znf_CCHC"/>
</dbReference>
<evidence type="ECO:0000259" key="6">
    <source>
        <dbReference type="PROSITE" id="PS50994"/>
    </source>
</evidence>
<dbReference type="GO" id="GO:0008270">
    <property type="term" value="F:zinc ion binding"/>
    <property type="evidence" value="ECO:0007669"/>
    <property type="project" value="UniProtKB-KW"/>
</dbReference>
<feature type="compositionally biased region" description="Basic and acidic residues" evidence="4">
    <location>
        <begin position="1"/>
        <end position="12"/>
    </location>
</feature>
<dbReference type="Proteomes" id="UP000701853">
    <property type="component" value="Chromosome 7"/>
</dbReference>